<protein>
    <recommendedName>
        <fullName evidence="4">Secreted protein</fullName>
    </recommendedName>
</protein>
<comment type="caution">
    <text evidence="2">The sequence shown here is derived from an EMBL/GenBank/DDBJ whole genome shotgun (WGS) entry which is preliminary data.</text>
</comment>
<sequence length="70" mass="7737">MQLFALFLIVIILVIIEVDLRDGLWAEVGQRHHALPLQGPVLTVQLQGGGQRDAVRGPLPRGMATLWQTL</sequence>
<dbReference type="Proteomes" id="UP000314294">
    <property type="component" value="Unassembled WGS sequence"/>
</dbReference>
<dbReference type="EMBL" id="SRLO01004327">
    <property type="protein sequence ID" value="TNN30585.1"/>
    <property type="molecule type" value="Genomic_DNA"/>
</dbReference>
<evidence type="ECO:0000313" key="2">
    <source>
        <dbReference type="EMBL" id="TNN30585.1"/>
    </source>
</evidence>
<feature type="chain" id="PRO_5021263121" description="Secreted protein" evidence="1">
    <location>
        <begin position="21"/>
        <end position="70"/>
    </location>
</feature>
<accession>A0A4Z2EP88</accession>
<organism evidence="2 3">
    <name type="scientific">Liparis tanakae</name>
    <name type="common">Tanaka's snailfish</name>
    <dbReference type="NCBI Taxonomy" id="230148"/>
    <lineage>
        <taxon>Eukaryota</taxon>
        <taxon>Metazoa</taxon>
        <taxon>Chordata</taxon>
        <taxon>Craniata</taxon>
        <taxon>Vertebrata</taxon>
        <taxon>Euteleostomi</taxon>
        <taxon>Actinopterygii</taxon>
        <taxon>Neopterygii</taxon>
        <taxon>Teleostei</taxon>
        <taxon>Neoteleostei</taxon>
        <taxon>Acanthomorphata</taxon>
        <taxon>Eupercaria</taxon>
        <taxon>Perciformes</taxon>
        <taxon>Cottioidei</taxon>
        <taxon>Cottales</taxon>
        <taxon>Liparidae</taxon>
        <taxon>Liparis</taxon>
    </lineage>
</organism>
<evidence type="ECO:0000256" key="1">
    <source>
        <dbReference type="SAM" id="SignalP"/>
    </source>
</evidence>
<proteinExistence type="predicted"/>
<name>A0A4Z2EP88_9TELE</name>
<keyword evidence="1" id="KW-0732">Signal</keyword>
<evidence type="ECO:0000313" key="3">
    <source>
        <dbReference type="Proteomes" id="UP000314294"/>
    </source>
</evidence>
<gene>
    <name evidence="2" type="ORF">EYF80_059262</name>
</gene>
<evidence type="ECO:0008006" key="4">
    <source>
        <dbReference type="Google" id="ProtNLM"/>
    </source>
</evidence>
<feature type="signal peptide" evidence="1">
    <location>
        <begin position="1"/>
        <end position="20"/>
    </location>
</feature>
<keyword evidence="3" id="KW-1185">Reference proteome</keyword>
<reference evidence="2 3" key="1">
    <citation type="submission" date="2019-03" db="EMBL/GenBank/DDBJ databases">
        <title>First draft genome of Liparis tanakae, snailfish: a comprehensive survey of snailfish specific genes.</title>
        <authorList>
            <person name="Kim W."/>
            <person name="Song I."/>
            <person name="Jeong J.-H."/>
            <person name="Kim D."/>
            <person name="Kim S."/>
            <person name="Ryu S."/>
            <person name="Song J.Y."/>
            <person name="Lee S.K."/>
        </authorList>
    </citation>
    <scope>NUCLEOTIDE SEQUENCE [LARGE SCALE GENOMIC DNA]</scope>
    <source>
        <tissue evidence="2">Muscle</tissue>
    </source>
</reference>
<dbReference type="AlphaFoldDB" id="A0A4Z2EP88"/>